<sequence>MNPLLSRRYNLVLHRFKSSNAHSYTVSYLINQCRLSPESAILASKWCQFETSTKPDSVLTLLNSHGLSETQITRVVKRWPRILMANTQNNLLPKIEFLYSIGISRPDLASILSLEAKVLSSSLNNRIKPNYEFLKGVLLSDDKALRVLKREPRTLFLDLSKNLARNLEELTKLGVPRNCLCLLLTNCPKVVVQKHLVFNAAVDEVKKMGFDPRKMGFVWAVIALAGKRYRFSFERNLKVYERWGWSKDDIYMAFRKHPKCLMLSEEKIQTEMDFFVNKMGLHSQSIATIPGVLLYSLEKRVKPRCSVIQFLKMKELLRKIPPLNSVLIPREDRFLEKFVTKYEEKLPQLISVYQGKIDPFDLTFLTAA</sequence>
<dbReference type="Proteomes" id="UP001370490">
    <property type="component" value="Unassembled WGS sequence"/>
</dbReference>
<keyword evidence="2" id="KW-0806">Transcription termination</keyword>
<organism evidence="4 5">
    <name type="scientific">Dillenia turbinata</name>
    <dbReference type="NCBI Taxonomy" id="194707"/>
    <lineage>
        <taxon>Eukaryota</taxon>
        <taxon>Viridiplantae</taxon>
        <taxon>Streptophyta</taxon>
        <taxon>Embryophyta</taxon>
        <taxon>Tracheophyta</taxon>
        <taxon>Spermatophyta</taxon>
        <taxon>Magnoliopsida</taxon>
        <taxon>eudicotyledons</taxon>
        <taxon>Gunneridae</taxon>
        <taxon>Pentapetalae</taxon>
        <taxon>Dilleniales</taxon>
        <taxon>Dilleniaceae</taxon>
        <taxon>Dillenia</taxon>
    </lineage>
</organism>
<keyword evidence="3" id="KW-0809">Transit peptide</keyword>
<evidence type="ECO:0000256" key="1">
    <source>
        <dbReference type="ARBA" id="ARBA00007692"/>
    </source>
</evidence>
<keyword evidence="2" id="KW-0805">Transcription regulation</keyword>
<dbReference type="GO" id="GO:0003676">
    <property type="term" value="F:nucleic acid binding"/>
    <property type="evidence" value="ECO:0007669"/>
    <property type="project" value="InterPro"/>
</dbReference>
<proteinExistence type="inferred from homology"/>
<dbReference type="InterPro" id="IPR003690">
    <property type="entry name" value="MTERF"/>
</dbReference>
<dbReference type="EMBL" id="JBAMMX010000024">
    <property type="protein sequence ID" value="KAK6916291.1"/>
    <property type="molecule type" value="Genomic_DNA"/>
</dbReference>
<evidence type="ECO:0000256" key="2">
    <source>
        <dbReference type="ARBA" id="ARBA00022472"/>
    </source>
</evidence>
<dbReference type="SMART" id="SM00733">
    <property type="entry name" value="Mterf"/>
    <property type="match status" value="6"/>
</dbReference>
<dbReference type="AlphaFoldDB" id="A0AAN8YX44"/>
<dbReference type="GO" id="GO:0006353">
    <property type="term" value="P:DNA-templated transcription termination"/>
    <property type="evidence" value="ECO:0007669"/>
    <property type="project" value="UniProtKB-KW"/>
</dbReference>
<keyword evidence="2" id="KW-0804">Transcription</keyword>
<comment type="caution">
    <text evidence="4">The sequence shown here is derived from an EMBL/GenBank/DDBJ whole genome shotgun (WGS) entry which is preliminary data.</text>
</comment>
<gene>
    <name evidence="4" type="ORF">RJ641_019152</name>
</gene>
<evidence type="ECO:0000256" key="3">
    <source>
        <dbReference type="ARBA" id="ARBA00022946"/>
    </source>
</evidence>
<dbReference type="Pfam" id="PF02536">
    <property type="entry name" value="mTERF"/>
    <property type="match status" value="2"/>
</dbReference>
<dbReference type="InterPro" id="IPR038538">
    <property type="entry name" value="MTERF_sf"/>
</dbReference>
<evidence type="ECO:0000313" key="5">
    <source>
        <dbReference type="Proteomes" id="UP001370490"/>
    </source>
</evidence>
<dbReference type="PANTHER" id="PTHR13068">
    <property type="entry name" value="CGI-12 PROTEIN-RELATED"/>
    <property type="match status" value="1"/>
</dbReference>
<dbReference type="FunFam" id="1.25.70.10:FF:000001">
    <property type="entry name" value="Mitochondrial transcription termination factor-like"/>
    <property type="match status" value="1"/>
</dbReference>
<name>A0AAN8YX44_9MAGN</name>
<dbReference type="PANTHER" id="PTHR13068:SF133">
    <property type="entry name" value="MITOCHONDRIAL TRANSCRIPTION TERMINATION FACTOR FAMILY PROTEIN"/>
    <property type="match status" value="1"/>
</dbReference>
<comment type="similarity">
    <text evidence="1">Belongs to the mTERF family.</text>
</comment>
<reference evidence="4 5" key="1">
    <citation type="submission" date="2023-12" db="EMBL/GenBank/DDBJ databases">
        <title>A high-quality genome assembly for Dillenia turbinata (Dilleniales).</title>
        <authorList>
            <person name="Chanderbali A."/>
        </authorList>
    </citation>
    <scope>NUCLEOTIDE SEQUENCE [LARGE SCALE GENOMIC DNA]</scope>
    <source>
        <strain evidence="4">LSX21</strain>
        <tissue evidence="4">Leaf</tissue>
    </source>
</reference>
<evidence type="ECO:0000313" key="4">
    <source>
        <dbReference type="EMBL" id="KAK6916291.1"/>
    </source>
</evidence>
<accession>A0AAN8YX44</accession>
<dbReference type="Gene3D" id="1.25.70.10">
    <property type="entry name" value="Transcription termination factor 3, mitochondrial"/>
    <property type="match status" value="1"/>
</dbReference>
<keyword evidence="5" id="KW-1185">Reference proteome</keyword>
<protein>
    <submittedName>
        <fullName evidence="4">Transcription termination factor, mitochondrial/chloroplastic</fullName>
    </submittedName>
</protein>